<proteinExistence type="predicted"/>
<evidence type="ECO:0000313" key="1">
    <source>
        <dbReference type="Proteomes" id="UP000887574"/>
    </source>
</evidence>
<accession>A0A915D4B8</accession>
<sequence length="89" mass="10154">MPRKLTANAKAKPKKRASREIEDANDLRAILSVQLIGLHATKIIKETGLPHDSVYRYIKDFEEQETYRPAVKQKTIAWARKYESSAAAK</sequence>
<dbReference type="WBParaSite" id="jg15773">
    <property type="protein sequence ID" value="jg15773"/>
    <property type="gene ID" value="jg15773"/>
</dbReference>
<dbReference type="AlphaFoldDB" id="A0A915D4B8"/>
<dbReference type="Proteomes" id="UP000887574">
    <property type="component" value="Unplaced"/>
</dbReference>
<organism evidence="1 2">
    <name type="scientific">Ditylenchus dipsaci</name>
    <dbReference type="NCBI Taxonomy" id="166011"/>
    <lineage>
        <taxon>Eukaryota</taxon>
        <taxon>Metazoa</taxon>
        <taxon>Ecdysozoa</taxon>
        <taxon>Nematoda</taxon>
        <taxon>Chromadorea</taxon>
        <taxon>Rhabditida</taxon>
        <taxon>Tylenchina</taxon>
        <taxon>Tylenchomorpha</taxon>
        <taxon>Sphaerularioidea</taxon>
        <taxon>Anguinidae</taxon>
        <taxon>Anguininae</taxon>
        <taxon>Ditylenchus</taxon>
    </lineage>
</organism>
<reference evidence="2" key="1">
    <citation type="submission" date="2022-11" db="UniProtKB">
        <authorList>
            <consortium name="WormBaseParasite"/>
        </authorList>
    </citation>
    <scope>IDENTIFICATION</scope>
</reference>
<name>A0A915D4B8_9BILA</name>
<keyword evidence="1" id="KW-1185">Reference proteome</keyword>
<evidence type="ECO:0000313" key="2">
    <source>
        <dbReference type="WBParaSite" id="jg15773"/>
    </source>
</evidence>
<protein>
    <submittedName>
        <fullName evidence="2">Resolvase HTH domain-containing protein</fullName>
    </submittedName>
</protein>